<dbReference type="AlphaFoldDB" id="A0A1V1H136"/>
<organism evidence="2">
    <name type="scientific">Oryza alta</name>
    <dbReference type="NCBI Taxonomy" id="52545"/>
    <lineage>
        <taxon>Eukaryota</taxon>
        <taxon>Viridiplantae</taxon>
        <taxon>Streptophyta</taxon>
        <taxon>Embryophyta</taxon>
        <taxon>Tracheophyta</taxon>
        <taxon>Spermatophyta</taxon>
        <taxon>Magnoliopsida</taxon>
        <taxon>Liliopsida</taxon>
        <taxon>Poales</taxon>
        <taxon>Poaceae</taxon>
        <taxon>BOP clade</taxon>
        <taxon>Oryzoideae</taxon>
        <taxon>Oryzeae</taxon>
        <taxon>Oryzinae</taxon>
        <taxon>Oryza</taxon>
    </lineage>
</organism>
<accession>A0A1V1H136</accession>
<evidence type="ECO:0000256" key="1">
    <source>
        <dbReference type="SAM" id="SignalP"/>
    </source>
</evidence>
<keyword evidence="1" id="KW-0732">Signal</keyword>
<protein>
    <recommendedName>
        <fullName evidence="3">Secreted protein</fullName>
    </recommendedName>
</protein>
<evidence type="ECO:0008006" key="3">
    <source>
        <dbReference type="Google" id="ProtNLM"/>
    </source>
</evidence>
<proteinExistence type="predicted"/>
<evidence type="ECO:0000313" key="2">
    <source>
        <dbReference type="EMBL" id="BAX25072.1"/>
    </source>
</evidence>
<feature type="chain" id="PRO_5012640563" description="Secreted protein" evidence="1">
    <location>
        <begin position="26"/>
        <end position="192"/>
    </location>
</feature>
<dbReference type="EMBL" id="AP011471">
    <property type="protein sequence ID" value="BAX25072.1"/>
    <property type="molecule type" value="Genomic_DNA"/>
</dbReference>
<reference evidence="2" key="1">
    <citation type="submission" date="2009-05" db="EMBL/GenBank/DDBJ databases">
        <title>Oryza sativa Japonica Group genomic DNA, chromosome 6, BAC clone:KMK0024M20, cultivar:Khau Mac Kho.</title>
        <authorList>
            <person name="Matsumoto T."/>
            <person name="Wu J."/>
            <person name="Kanamori H."/>
        </authorList>
    </citation>
    <scope>NUCLEOTIDE SEQUENCE</scope>
    <source>
        <strain evidence="2">IRGC 105143</strain>
    </source>
</reference>
<sequence>MHLDRGAPPTALLLLSVSFFFCCAGKSPLYMDVFGCLHREWLASSEMWSVRLVACLHARDRMRSCKICLPAKLRENARFLRSSSSRLNSCSTRGTSGCRPARAGQPYTHALERNTSSLRYPAQMNSICFKNRGNGKLFTAATDALVIHNFSKVILNEIVISEKSTLEKDLEMKLAHGDNTSEVFFHFHSVLT</sequence>
<name>A0A1V1H136_9ORYZ</name>
<gene>
    <name evidence="2" type="primary">OA_BBa0065J20.30</name>
</gene>
<feature type="signal peptide" evidence="1">
    <location>
        <begin position="1"/>
        <end position="25"/>
    </location>
</feature>